<organism evidence="6 7">
    <name type="scientific">Coemansia javaensis</name>
    <dbReference type="NCBI Taxonomy" id="2761396"/>
    <lineage>
        <taxon>Eukaryota</taxon>
        <taxon>Fungi</taxon>
        <taxon>Fungi incertae sedis</taxon>
        <taxon>Zoopagomycota</taxon>
        <taxon>Kickxellomycotina</taxon>
        <taxon>Kickxellomycetes</taxon>
        <taxon>Kickxellales</taxon>
        <taxon>Kickxellaceae</taxon>
        <taxon>Coemansia</taxon>
    </lineage>
</organism>
<dbReference type="Pfam" id="PF10355">
    <property type="entry name" value="Ytp1"/>
    <property type="match status" value="1"/>
</dbReference>
<dbReference type="Pfam" id="PF10348">
    <property type="entry name" value="DUF2427"/>
    <property type="match status" value="1"/>
</dbReference>
<dbReference type="OrthoDB" id="4137487at2759"/>
<evidence type="ECO:0000256" key="3">
    <source>
        <dbReference type="SAM" id="SignalP"/>
    </source>
</evidence>
<feature type="transmembrane region" description="Helical" evidence="2">
    <location>
        <begin position="296"/>
        <end position="312"/>
    </location>
</feature>
<evidence type="ECO:0000259" key="5">
    <source>
        <dbReference type="Pfam" id="PF10355"/>
    </source>
</evidence>
<feature type="region of interest" description="Disordered" evidence="1">
    <location>
        <begin position="436"/>
        <end position="469"/>
    </location>
</feature>
<feature type="compositionally biased region" description="Pro residues" evidence="1">
    <location>
        <begin position="456"/>
        <end position="469"/>
    </location>
</feature>
<dbReference type="InterPro" id="IPR018827">
    <property type="entry name" value="YTP1_C"/>
</dbReference>
<feature type="transmembrane region" description="Helical" evidence="2">
    <location>
        <begin position="324"/>
        <end position="346"/>
    </location>
</feature>
<evidence type="ECO:0000313" key="6">
    <source>
        <dbReference type="EMBL" id="KAJ2777230.1"/>
    </source>
</evidence>
<evidence type="ECO:0000256" key="2">
    <source>
        <dbReference type="SAM" id="Phobius"/>
    </source>
</evidence>
<accession>A0A9W8H2H5</accession>
<feature type="transmembrane region" description="Helical" evidence="2">
    <location>
        <begin position="358"/>
        <end position="376"/>
    </location>
</feature>
<evidence type="ECO:0000259" key="4">
    <source>
        <dbReference type="Pfam" id="PF10348"/>
    </source>
</evidence>
<dbReference type="AlphaFoldDB" id="A0A9W8H2H5"/>
<keyword evidence="3" id="KW-0732">Signal</keyword>
<sequence length="469" mass="50038">MPSAAKLPWLRPALLLALAAGAALAAPHGDDDVVAHTQPLAPPALPDDAPLYRWPEEPLGWALRAHLALGLLAYVVILPIALVVEVAGRHHRWQPLVQLAGALAALLSIVFGWVGGSVHNAYARFGWFMLCLLAAQTALGLALAMGVLKRRAPYRAAGVLQLVCTYVAMVLGGIRFLNLCSHSHLGQCVSHFARGSALVAGSVVMLVGLRLSGPFIAFLRRPVEFYMSAVMVVVGLIGTFTEHNFFQSPDPAAHHPAAGDWSHKDLQHTMIGIAWLAAGVLGLLMTWRSTPRERSVVPAVAFIATGIAMIIHQQDLVMSSRAHFLFGASLVGFGLSTICEITLLGAGHAKDTDEPAPFQYLPVLFACASGMFLMGANRDMILFLINSGVDVPTYALILLSLCFAVMLYFYLLADLYIALAGRPAAKYHALECADPDSYSPARRHSVGSQATTLTQPPSPTTPPPGGFAV</sequence>
<feature type="transmembrane region" description="Helical" evidence="2">
    <location>
        <begin position="61"/>
        <end position="84"/>
    </location>
</feature>
<evidence type="ECO:0000313" key="7">
    <source>
        <dbReference type="Proteomes" id="UP001140217"/>
    </source>
</evidence>
<feature type="transmembrane region" description="Helical" evidence="2">
    <location>
        <begin position="197"/>
        <end position="218"/>
    </location>
</feature>
<keyword evidence="2" id="KW-1133">Transmembrane helix</keyword>
<dbReference type="PANTHER" id="PTHR31685:SF2">
    <property type="entry name" value="PROTEIN YTP1"/>
    <property type="match status" value="1"/>
</dbReference>
<dbReference type="Proteomes" id="UP001140217">
    <property type="component" value="Unassembled WGS sequence"/>
</dbReference>
<keyword evidence="2" id="KW-0812">Transmembrane</keyword>
<reference evidence="6" key="1">
    <citation type="submission" date="2022-07" db="EMBL/GenBank/DDBJ databases">
        <title>Phylogenomic reconstructions and comparative analyses of Kickxellomycotina fungi.</title>
        <authorList>
            <person name="Reynolds N.K."/>
            <person name="Stajich J.E."/>
            <person name="Barry K."/>
            <person name="Grigoriev I.V."/>
            <person name="Crous P."/>
            <person name="Smith M.E."/>
        </authorList>
    </citation>
    <scope>NUCLEOTIDE SEQUENCE</scope>
    <source>
        <strain evidence="6">NBRC 105414</strain>
    </source>
</reference>
<feature type="domain" description="Protein YTP1-like C-terminal" evidence="5">
    <location>
        <begin position="165"/>
        <end position="414"/>
    </location>
</feature>
<keyword evidence="7" id="KW-1185">Reference proteome</keyword>
<feature type="signal peptide" evidence="3">
    <location>
        <begin position="1"/>
        <end position="25"/>
    </location>
</feature>
<feature type="chain" id="PRO_5040788529" evidence="3">
    <location>
        <begin position="26"/>
        <end position="469"/>
    </location>
</feature>
<dbReference type="PANTHER" id="PTHR31685">
    <property type="entry name" value="INTEGRAL MEMBRANE PROTEIN (AFU_ORTHOLOGUE AFUA_6G12730)-RELATED"/>
    <property type="match status" value="1"/>
</dbReference>
<proteinExistence type="predicted"/>
<feature type="domain" description="DUF2427" evidence="4">
    <location>
        <begin position="57"/>
        <end position="144"/>
    </location>
</feature>
<protein>
    <submittedName>
        <fullName evidence="6">Uncharacterized protein</fullName>
    </submittedName>
</protein>
<keyword evidence="2" id="KW-0472">Membrane</keyword>
<feature type="transmembrane region" description="Helical" evidence="2">
    <location>
        <begin position="225"/>
        <end position="246"/>
    </location>
</feature>
<gene>
    <name evidence="6" type="ORF">H4R18_005259</name>
</gene>
<feature type="transmembrane region" description="Helical" evidence="2">
    <location>
        <begin position="96"/>
        <end position="115"/>
    </location>
</feature>
<dbReference type="InterPro" id="IPR018825">
    <property type="entry name" value="DUF2427"/>
</dbReference>
<feature type="transmembrane region" description="Helical" evidence="2">
    <location>
        <begin position="159"/>
        <end position="177"/>
    </location>
</feature>
<feature type="transmembrane region" description="Helical" evidence="2">
    <location>
        <begin position="127"/>
        <end position="147"/>
    </location>
</feature>
<evidence type="ECO:0000256" key="1">
    <source>
        <dbReference type="SAM" id="MobiDB-lite"/>
    </source>
</evidence>
<name>A0A9W8H2H5_9FUNG</name>
<dbReference type="EMBL" id="JANBUL010000304">
    <property type="protein sequence ID" value="KAJ2777230.1"/>
    <property type="molecule type" value="Genomic_DNA"/>
</dbReference>
<feature type="transmembrane region" description="Helical" evidence="2">
    <location>
        <begin position="266"/>
        <end position="284"/>
    </location>
</feature>
<feature type="transmembrane region" description="Helical" evidence="2">
    <location>
        <begin position="396"/>
        <end position="419"/>
    </location>
</feature>
<comment type="caution">
    <text evidence="6">The sequence shown here is derived from an EMBL/GenBank/DDBJ whole genome shotgun (WGS) entry which is preliminary data.</text>
</comment>